<comment type="subcellular location">
    <subcellularLocation>
        <location evidence="1">Cell surface</location>
    </subcellularLocation>
</comment>
<dbReference type="SUPFAM" id="SSF53955">
    <property type="entry name" value="Lysozyme-like"/>
    <property type="match status" value="1"/>
</dbReference>
<keyword evidence="4" id="KW-1185">Reference proteome</keyword>
<feature type="domain" description="CwlT-like lysozyme" evidence="2">
    <location>
        <begin position="29"/>
        <end position="191"/>
    </location>
</feature>
<proteinExistence type="predicted"/>
<dbReference type="InterPro" id="IPR047194">
    <property type="entry name" value="CwlT-like_lysozyme"/>
</dbReference>
<sequence>MLKKLRRLTVLLLLIGIVGWGYRTNQAVQTVLSYRGMVREVLAENDTLANENLVLAMIYTETKGEQQDVMQSSESSTGQTNTITDSRESVRQGVLVLSENLLLAEDYHVDDWTAVQAYNFGSPYISYVAEHGGQNSIELAKVYSRDVLAPSLGNTTGKTYTYNSFLSIINGDRELYQNGGNFYYSRQVQVNLNLIKFFSLFSN</sequence>
<dbReference type="CDD" id="cd16891">
    <property type="entry name" value="CwlT-like"/>
    <property type="match status" value="1"/>
</dbReference>
<dbReference type="EMBL" id="RCVM01000002">
    <property type="protein sequence ID" value="RLY04803.1"/>
    <property type="molecule type" value="Genomic_DNA"/>
</dbReference>
<dbReference type="AlphaFoldDB" id="A0A3L9DXU6"/>
<dbReference type="Proteomes" id="UP000279194">
    <property type="component" value="Unassembled WGS sequence"/>
</dbReference>
<accession>A0A3L9DXU6</accession>
<evidence type="ECO:0000256" key="1">
    <source>
        <dbReference type="ARBA" id="ARBA00004241"/>
    </source>
</evidence>
<gene>
    <name evidence="3" type="ORF">EAF07_02080</name>
</gene>
<reference evidence="3 4" key="1">
    <citation type="submission" date="2018-10" db="EMBL/GenBank/DDBJ databases">
        <title>Streptococcus hillyeri sp. nov., isolated from equine tracheal sample.</title>
        <authorList>
            <person name="Macfadyen A.C."/>
            <person name="Waller A."/>
            <person name="Paterson G.K."/>
        </authorList>
    </citation>
    <scope>NUCLEOTIDE SEQUENCE [LARGE SCALE GENOMIC DNA]</scope>
    <source>
        <strain evidence="3 4">28462</strain>
    </source>
</reference>
<organism evidence="3 4">
    <name type="scientific">Streptococcus hillyeri</name>
    <dbReference type="NCBI Taxonomy" id="2282420"/>
    <lineage>
        <taxon>Bacteria</taxon>
        <taxon>Bacillati</taxon>
        <taxon>Bacillota</taxon>
        <taxon>Bacilli</taxon>
        <taxon>Lactobacillales</taxon>
        <taxon>Streptococcaceae</taxon>
        <taxon>Streptococcus</taxon>
    </lineage>
</organism>
<dbReference type="InterPro" id="IPR023346">
    <property type="entry name" value="Lysozyme-like_dom_sf"/>
</dbReference>
<dbReference type="OrthoDB" id="1654978at2"/>
<dbReference type="RefSeq" id="WP_121834643.1">
    <property type="nucleotide sequence ID" value="NZ_CP163513.1"/>
</dbReference>
<evidence type="ECO:0000259" key="2">
    <source>
        <dbReference type="Pfam" id="PF13702"/>
    </source>
</evidence>
<protein>
    <submittedName>
        <fullName evidence="3">Lysozyme family protein</fullName>
    </submittedName>
</protein>
<evidence type="ECO:0000313" key="4">
    <source>
        <dbReference type="Proteomes" id="UP000279194"/>
    </source>
</evidence>
<dbReference type="Gene3D" id="1.10.530.10">
    <property type="match status" value="1"/>
</dbReference>
<dbReference type="GO" id="GO:0009986">
    <property type="term" value="C:cell surface"/>
    <property type="evidence" value="ECO:0007669"/>
    <property type="project" value="UniProtKB-SubCell"/>
</dbReference>
<dbReference type="Pfam" id="PF13702">
    <property type="entry name" value="Lysozyme_like"/>
    <property type="match status" value="1"/>
</dbReference>
<name>A0A3L9DXU6_9STRE</name>
<comment type="caution">
    <text evidence="3">The sequence shown here is derived from an EMBL/GenBank/DDBJ whole genome shotgun (WGS) entry which is preliminary data.</text>
</comment>
<evidence type="ECO:0000313" key="3">
    <source>
        <dbReference type="EMBL" id="RLY04803.1"/>
    </source>
</evidence>